<keyword evidence="3" id="KW-1185">Reference proteome</keyword>
<protein>
    <submittedName>
        <fullName evidence="2">Uncharacterized protein</fullName>
    </submittedName>
</protein>
<dbReference type="AlphaFoldDB" id="A0A8X6RVF5"/>
<dbReference type="Proteomes" id="UP000887159">
    <property type="component" value="Unassembled WGS sequence"/>
</dbReference>
<sequence length="86" mass="9355">MSFFKNESLVSGTVVTRVGAPVAWRPRTIDTAVATPLVLDRHYNSPIVTLRFSHPENLSTPAGVEPATLGSTSKPPEPTYTQMKCK</sequence>
<gene>
    <name evidence="2" type="ORF">TNCV_4886981</name>
</gene>
<proteinExistence type="predicted"/>
<feature type="region of interest" description="Disordered" evidence="1">
    <location>
        <begin position="56"/>
        <end position="86"/>
    </location>
</feature>
<dbReference type="EMBL" id="BMAU01021188">
    <property type="protein sequence ID" value="GFX95772.1"/>
    <property type="molecule type" value="Genomic_DNA"/>
</dbReference>
<comment type="caution">
    <text evidence="2">The sequence shown here is derived from an EMBL/GenBank/DDBJ whole genome shotgun (WGS) entry which is preliminary data.</text>
</comment>
<feature type="compositionally biased region" description="Polar residues" evidence="1">
    <location>
        <begin position="69"/>
        <end position="86"/>
    </location>
</feature>
<organism evidence="2 3">
    <name type="scientific">Trichonephila clavipes</name>
    <name type="common">Golden silk orbweaver</name>
    <name type="synonym">Nephila clavipes</name>
    <dbReference type="NCBI Taxonomy" id="2585209"/>
    <lineage>
        <taxon>Eukaryota</taxon>
        <taxon>Metazoa</taxon>
        <taxon>Ecdysozoa</taxon>
        <taxon>Arthropoda</taxon>
        <taxon>Chelicerata</taxon>
        <taxon>Arachnida</taxon>
        <taxon>Araneae</taxon>
        <taxon>Araneomorphae</taxon>
        <taxon>Entelegynae</taxon>
        <taxon>Araneoidea</taxon>
        <taxon>Nephilidae</taxon>
        <taxon>Trichonephila</taxon>
    </lineage>
</organism>
<accession>A0A8X6RVF5</accession>
<reference evidence="2" key="1">
    <citation type="submission" date="2020-08" db="EMBL/GenBank/DDBJ databases">
        <title>Multicomponent nature underlies the extraordinary mechanical properties of spider dragline silk.</title>
        <authorList>
            <person name="Kono N."/>
            <person name="Nakamura H."/>
            <person name="Mori M."/>
            <person name="Yoshida Y."/>
            <person name="Ohtoshi R."/>
            <person name="Malay A.D."/>
            <person name="Moran D.A.P."/>
            <person name="Tomita M."/>
            <person name="Numata K."/>
            <person name="Arakawa K."/>
        </authorList>
    </citation>
    <scope>NUCLEOTIDE SEQUENCE</scope>
</reference>
<name>A0A8X6RVF5_TRICX</name>
<evidence type="ECO:0000313" key="3">
    <source>
        <dbReference type="Proteomes" id="UP000887159"/>
    </source>
</evidence>
<evidence type="ECO:0000256" key="1">
    <source>
        <dbReference type="SAM" id="MobiDB-lite"/>
    </source>
</evidence>
<evidence type="ECO:0000313" key="2">
    <source>
        <dbReference type="EMBL" id="GFX95772.1"/>
    </source>
</evidence>